<name>A0A7W5CJT4_9MICO</name>
<dbReference type="RefSeq" id="WP_183420396.1">
    <property type="nucleotide sequence ID" value="NZ_JACHXY010000003.1"/>
</dbReference>
<dbReference type="GO" id="GO:0000287">
    <property type="term" value="F:magnesium ion binding"/>
    <property type="evidence" value="ECO:0007669"/>
    <property type="project" value="InterPro"/>
</dbReference>
<proteinExistence type="predicted"/>
<sequence length="135" mass="14084">MEGEDAEAADAAVSVSYVPGWAVVAVTREHARIGVDAAPADAAGLDRVLPGAADARAWARAEAVLKADGRGLAVDPARVSVHESTDGWCARIIDRPDGRHSTTEWRGWDLDGPEGVVAAVAVDAPAEAHRRARNS</sequence>
<accession>A0A7W5CJT4</accession>
<dbReference type="InterPro" id="IPR037143">
    <property type="entry name" value="4-PPantetheinyl_Trfase_dom_sf"/>
</dbReference>
<organism evidence="1 2">
    <name type="scientific">Microbacterium proteolyticum</name>
    <dbReference type="NCBI Taxonomy" id="1572644"/>
    <lineage>
        <taxon>Bacteria</taxon>
        <taxon>Bacillati</taxon>
        <taxon>Actinomycetota</taxon>
        <taxon>Actinomycetes</taxon>
        <taxon>Micrococcales</taxon>
        <taxon>Microbacteriaceae</taxon>
        <taxon>Microbacterium</taxon>
    </lineage>
</organism>
<dbReference type="AlphaFoldDB" id="A0A7W5CJT4"/>
<dbReference type="Proteomes" id="UP000543579">
    <property type="component" value="Unassembled WGS sequence"/>
</dbReference>
<dbReference type="EMBL" id="JACHXY010000003">
    <property type="protein sequence ID" value="MBB3158983.1"/>
    <property type="molecule type" value="Genomic_DNA"/>
</dbReference>
<dbReference type="SUPFAM" id="SSF56214">
    <property type="entry name" value="4'-phosphopantetheinyl transferase"/>
    <property type="match status" value="1"/>
</dbReference>
<protein>
    <submittedName>
        <fullName evidence="1">4'-phosphopantetheinyl transferase</fullName>
        <ecNumber evidence="1">2.7.8.-</ecNumber>
    </submittedName>
</protein>
<dbReference type="GO" id="GO:0008897">
    <property type="term" value="F:holo-[acyl-carrier-protein] synthase activity"/>
    <property type="evidence" value="ECO:0007669"/>
    <property type="project" value="InterPro"/>
</dbReference>
<dbReference type="Gene3D" id="3.90.470.20">
    <property type="entry name" value="4'-phosphopantetheinyl transferase domain"/>
    <property type="match status" value="1"/>
</dbReference>
<comment type="caution">
    <text evidence="1">The sequence shown here is derived from an EMBL/GenBank/DDBJ whole genome shotgun (WGS) entry which is preliminary data.</text>
</comment>
<reference evidence="1 2" key="1">
    <citation type="submission" date="2020-08" db="EMBL/GenBank/DDBJ databases">
        <title>Genomic Encyclopedia of Type Strains, Phase III (KMG-III): the genomes of soil and plant-associated and newly described type strains.</title>
        <authorList>
            <person name="Whitman W."/>
        </authorList>
    </citation>
    <scope>NUCLEOTIDE SEQUENCE [LARGE SCALE GENOMIC DNA]</scope>
    <source>
        <strain evidence="1 2">CECT 8356</strain>
    </source>
</reference>
<keyword evidence="1" id="KW-0808">Transferase</keyword>
<dbReference type="EC" id="2.7.8.-" evidence="1"/>
<evidence type="ECO:0000313" key="1">
    <source>
        <dbReference type="EMBL" id="MBB3158983.1"/>
    </source>
</evidence>
<evidence type="ECO:0000313" key="2">
    <source>
        <dbReference type="Proteomes" id="UP000543579"/>
    </source>
</evidence>
<gene>
    <name evidence="1" type="ORF">FHS07_002701</name>
</gene>